<dbReference type="Proteomes" id="UP000324222">
    <property type="component" value="Unassembled WGS sequence"/>
</dbReference>
<gene>
    <name evidence="1" type="ORF">E2C01_024932</name>
</gene>
<organism evidence="1 2">
    <name type="scientific">Portunus trituberculatus</name>
    <name type="common">Swimming crab</name>
    <name type="synonym">Neptunus trituberculatus</name>
    <dbReference type="NCBI Taxonomy" id="210409"/>
    <lineage>
        <taxon>Eukaryota</taxon>
        <taxon>Metazoa</taxon>
        <taxon>Ecdysozoa</taxon>
        <taxon>Arthropoda</taxon>
        <taxon>Crustacea</taxon>
        <taxon>Multicrustacea</taxon>
        <taxon>Malacostraca</taxon>
        <taxon>Eumalacostraca</taxon>
        <taxon>Eucarida</taxon>
        <taxon>Decapoda</taxon>
        <taxon>Pleocyemata</taxon>
        <taxon>Brachyura</taxon>
        <taxon>Eubrachyura</taxon>
        <taxon>Portunoidea</taxon>
        <taxon>Portunidae</taxon>
        <taxon>Portuninae</taxon>
        <taxon>Portunus</taxon>
    </lineage>
</organism>
<proteinExistence type="predicted"/>
<dbReference type="AlphaFoldDB" id="A0A5B7EDS4"/>
<evidence type="ECO:0000313" key="1">
    <source>
        <dbReference type="EMBL" id="MPC31638.1"/>
    </source>
</evidence>
<dbReference type="EMBL" id="VSRR010002476">
    <property type="protein sequence ID" value="MPC31638.1"/>
    <property type="molecule type" value="Genomic_DNA"/>
</dbReference>
<evidence type="ECO:0000313" key="2">
    <source>
        <dbReference type="Proteomes" id="UP000324222"/>
    </source>
</evidence>
<accession>A0A5B7EDS4</accession>
<comment type="caution">
    <text evidence="1">The sequence shown here is derived from an EMBL/GenBank/DDBJ whole genome shotgun (WGS) entry which is preliminary data.</text>
</comment>
<reference evidence="1 2" key="1">
    <citation type="submission" date="2019-05" db="EMBL/GenBank/DDBJ databases">
        <title>Another draft genome of Portunus trituberculatus and its Hox gene families provides insights of decapod evolution.</title>
        <authorList>
            <person name="Jeong J.-H."/>
            <person name="Song I."/>
            <person name="Kim S."/>
            <person name="Choi T."/>
            <person name="Kim D."/>
            <person name="Ryu S."/>
            <person name="Kim W."/>
        </authorList>
    </citation>
    <scope>NUCLEOTIDE SEQUENCE [LARGE SCALE GENOMIC DNA]</scope>
    <source>
        <tissue evidence="1">Muscle</tissue>
    </source>
</reference>
<name>A0A5B7EDS4_PORTR</name>
<sequence length="90" mass="10082">MDEAWSTRDLLLPHDPPTASRPHLRLLSVGLRKLCLIFSVSSCRGVCGGGGRDGKREGEVEGWGRVDGQPYLKLSSGFLRFDFDVRVWHK</sequence>
<keyword evidence="2" id="KW-1185">Reference proteome</keyword>
<protein>
    <submittedName>
        <fullName evidence="1">Uncharacterized protein</fullName>
    </submittedName>
</protein>